<protein>
    <submittedName>
        <fullName evidence="1">Uncharacterized protein</fullName>
    </submittedName>
</protein>
<gene>
    <name evidence="1" type="ORF">AACH06_29820</name>
</gene>
<reference evidence="1 2" key="1">
    <citation type="submission" date="2024-04" db="EMBL/GenBank/DDBJ databases">
        <title>Novel species of the genus Ideonella isolated from streams.</title>
        <authorList>
            <person name="Lu H."/>
        </authorList>
    </citation>
    <scope>NUCLEOTIDE SEQUENCE [LARGE SCALE GENOMIC DNA]</scope>
    <source>
        <strain evidence="1 2">DXS29W</strain>
    </source>
</reference>
<accession>A0ABU9BYH3</accession>
<proteinExistence type="predicted"/>
<organism evidence="1 2">
    <name type="scientific">Ideonella lacteola</name>
    <dbReference type="NCBI Taxonomy" id="2984193"/>
    <lineage>
        <taxon>Bacteria</taxon>
        <taxon>Pseudomonadati</taxon>
        <taxon>Pseudomonadota</taxon>
        <taxon>Betaproteobacteria</taxon>
        <taxon>Burkholderiales</taxon>
        <taxon>Sphaerotilaceae</taxon>
        <taxon>Ideonella</taxon>
    </lineage>
</organism>
<dbReference type="EMBL" id="JBBUTG010000055">
    <property type="protein sequence ID" value="MEK8035035.1"/>
    <property type="molecule type" value="Genomic_DNA"/>
</dbReference>
<keyword evidence="2" id="KW-1185">Reference proteome</keyword>
<dbReference type="Proteomes" id="UP001371218">
    <property type="component" value="Unassembled WGS sequence"/>
</dbReference>
<sequence length="137" mass="15430">MFSIEATNAKKWRWIAGVFKDRSAAEAFLQAIPDANRAMQQLVELSVASYPIFVIEDRGFEYGDLSFVRARLGALVPCGDEDHVHMNVYAIREDFVPVKPGVDSMGSLPHWHITDRALVPPRSEVFDEELARIARNA</sequence>
<evidence type="ECO:0000313" key="1">
    <source>
        <dbReference type="EMBL" id="MEK8035035.1"/>
    </source>
</evidence>
<evidence type="ECO:0000313" key="2">
    <source>
        <dbReference type="Proteomes" id="UP001371218"/>
    </source>
</evidence>
<name>A0ABU9BYH3_9BURK</name>
<comment type="caution">
    <text evidence="1">The sequence shown here is derived from an EMBL/GenBank/DDBJ whole genome shotgun (WGS) entry which is preliminary data.</text>
</comment>
<dbReference type="RefSeq" id="WP_341429470.1">
    <property type="nucleotide sequence ID" value="NZ_JBBUTG010000055.1"/>
</dbReference>